<accession>A0A3B1AEH5</accession>
<reference evidence="1" key="1">
    <citation type="submission" date="2018-06" db="EMBL/GenBank/DDBJ databases">
        <authorList>
            <person name="Zhirakovskaya E."/>
        </authorList>
    </citation>
    <scope>NUCLEOTIDE SEQUENCE</scope>
</reference>
<organism evidence="1">
    <name type="scientific">hydrothermal vent metagenome</name>
    <dbReference type="NCBI Taxonomy" id="652676"/>
    <lineage>
        <taxon>unclassified sequences</taxon>
        <taxon>metagenomes</taxon>
        <taxon>ecological metagenomes</taxon>
    </lineage>
</organism>
<proteinExistence type="predicted"/>
<protein>
    <submittedName>
        <fullName evidence="1">Uncharacterized protein</fullName>
    </submittedName>
</protein>
<sequence>MPSHNLVRTYSMLGCEKIPGSIVMQTNVKQTAHELIEQLNDQASWDDVIYEMVLRKEIEAELADSAAGQVTPAGDILKESGIQE</sequence>
<evidence type="ECO:0000313" key="1">
    <source>
        <dbReference type="EMBL" id="VAX04246.1"/>
    </source>
</evidence>
<gene>
    <name evidence="1" type="ORF">MNBD_GAMMA19-1425</name>
</gene>
<name>A0A3B1AEH5_9ZZZZ</name>
<dbReference type="EMBL" id="UOFV01000457">
    <property type="protein sequence ID" value="VAX04246.1"/>
    <property type="molecule type" value="Genomic_DNA"/>
</dbReference>
<dbReference type="AlphaFoldDB" id="A0A3B1AEH5"/>